<reference evidence="1 2" key="1">
    <citation type="submission" date="2018-04" db="EMBL/GenBank/DDBJ databases">
        <title>Genomic Encyclopedia of Archaeal and Bacterial Type Strains, Phase II (KMG-II): from individual species to whole genera.</title>
        <authorList>
            <person name="Goeker M."/>
        </authorList>
    </citation>
    <scope>NUCLEOTIDE SEQUENCE [LARGE SCALE GENOMIC DNA]</scope>
    <source>
        <strain evidence="1 2">DSM 25521</strain>
    </source>
</reference>
<name>A0A2T4ZHA6_9HYPH</name>
<evidence type="ECO:0000313" key="1">
    <source>
        <dbReference type="EMBL" id="PTM61366.1"/>
    </source>
</evidence>
<keyword evidence="2" id="KW-1185">Reference proteome</keyword>
<dbReference type="EMBL" id="PZZL01000001">
    <property type="protein sequence ID" value="PTM61366.1"/>
    <property type="molecule type" value="Genomic_DNA"/>
</dbReference>
<evidence type="ECO:0000313" key="2">
    <source>
        <dbReference type="Proteomes" id="UP000241808"/>
    </source>
</evidence>
<proteinExistence type="predicted"/>
<sequence>MSHSTPLPAHPPLRSDVTLIEVGDDAVGLAVRERTGYRFFSAVASLNALDSQLFASLKELRRAAAETHRAGRTRVGTMPRQALAA</sequence>
<accession>A0A2T4ZHA6</accession>
<comment type="caution">
    <text evidence="1">The sequence shown here is derived from an EMBL/GenBank/DDBJ whole genome shotgun (WGS) entry which is preliminary data.</text>
</comment>
<dbReference type="RefSeq" id="WP_108173848.1">
    <property type="nucleotide sequence ID" value="NZ_PZZL01000001.1"/>
</dbReference>
<protein>
    <submittedName>
        <fullName evidence="1">Uncharacterized protein</fullName>
    </submittedName>
</protein>
<organism evidence="1 2">
    <name type="scientific">Phreatobacter oligotrophus</name>
    <dbReference type="NCBI Taxonomy" id="1122261"/>
    <lineage>
        <taxon>Bacteria</taxon>
        <taxon>Pseudomonadati</taxon>
        <taxon>Pseudomonadota</taxon>
        <taxon>Alphaproteobacteria</taxon>
        <taxon>Hyphomicrobiales</taxon>
        <taxon>Phreatobacteraceae</taxon>
        <taxon>Phreatobacter</taxon>
    </lineage>
</organism>
<gene>
    <name evidence="1" type="ORF">C8P69_10133</name>
</gene>
<dbReference type="Proteomes" id="UP000241808">
    <property type="component" value="Unassembled WGS sequence"/>
</dbReference>
<dbReference type="AlphaFoldDB" id="A0A2T4ZHA6"/>